<dbReference type="EMBL" id="ACGS02000046">
    <property type="protein sequence ID" value="EFZ34006.1"/>
    <property type="molecule type" value="Genomic_DNA"/>
</dbReference>
<evidence type="ECO:0000313" key="1">
    <source>
        <dbReference type="EMBL" id="EFZ34006.1"/>
    </source>
</evidence>
<dbReference type="HOGENOM" id="CLU_212112_0_0_9"/>
<proteinExistence type="predicted"/>
<dbReference type="PATRIC" id="fig|525362.12.peg.1620"/>
<sequence>MPNAAPDKSARQALSQIYLQTIFTYFHHSMRIVMHTQKNRIRFAIDGKPSGFSI</sequence>
<organism evidence="1 2">
    <name type="scientific">Ligilactobacillus ruminis ATCC 25644</name>
    <dbReference type="NCBI Taxonomy" id="525362"/>
    <lineage>
        <taxon>Bacteria</taxon>
        <taxon>Bacillati</taxon>
        <taxon>Bacillota</taxon>
        <taxon>Bacilli</taxon>
        <taxon>Lactobacillales</taxon>
        <taxon>Lactobacillaceae</taxon>
        <taxon>Ligilactobacillus</taxon>
    </lineage>
</organism>
<dbReference type="Proteomes" id="UP000004099">
    <property type="component" value="Unassembled WGS sequence"/>
</dbReference>
<name>E7FSI8_9LACO</name>
<evidence type="ECO:0000313" key="2">
    <source>
        <dbReference type="Proteomes" id="UP000004099"/>
    </source>
</evidence>
<accession>E7FSI8</accession>
<gene>
    <name evidence="1" type="ORF">HMPREF0542_11865</name>
</gene>
<reference evidence="1 2" key="1">
    <citation type="submission" date="2011-01" db="EMBL/GenBank/DDBJ databases">
        <authorList>
            <person name="Muzny D."/>
            <person name="Qin X."/>
            <person name="Buhay C."/>
            <person name="Dugan-Rocha S."/>
            <person name="Ding Y."/>
            <person name="Chen G."/>
            <person name="Hawes A."/>
            <person name="Holder M."/>
            <person name="Jhangiani S."/>
            <person name="Johnson A."/>
            <person name="Khan Z."/>
            <person name="Li Z."/>
            <person name="Liu W."/>
            <person name="Liu X."/>
            <person name="Perez L."/>
            <person name="Shen H."/>
            <person name="Wang Q."/>
            <person name="Watt J."/>
            <person name="Xi L."/>
            <person name="Xin Y."/>
            <person name="Zhou J."/>
            <person name="Deng J."/>
            <person name="Jiang H."/>
            <person name="Liu Y."/>
            <person name="Qu J."/>
            <person name="Song X.-Z."/>
            <person name="Zhang L."/>
            <person name="Villasana D."/>
            <person name="Johnson A."/>
            <person name="Liu J."/>
            <person name="Liyanage D."/>
            <person name="Lorensuhewa L."/>
            <person name="Robinson T."/>
            <person name="Song A."/>
            <person name="Song B.-B."/>
            <person name="Dinh H."/>
            <person name="Thornton R."/>
            <person name="Coyle M."/>
            <person name="Francisco L."/>
            <person name="Jackson L."/>
            <person name="Javaid M."/>
            <person name="Korchina V."/>
            <person name="Kovar C."/>
            <person name="Mata R."/>
            <person name="Mathew T."/>
            <person name="Ngo R."/>
            <person name="Nguyen L."/>
            <person name="Nguyen N."/>
            <person name="Okwuonu G."/>
            <person name="Ongeri F."/>
            <person name="Pham C."/>
            <person name="Simmons D."/>
            <person name="Wilczek-Boney K."/>
            <person name="Hale W."/>
            <person name="Jakkamsetti A."/>
            <person name="Pham P."/>
            <person name="Ruth R."/>
            <person name="San Lucas F."/>
            <person name="Warren J."/>
            <person name="Zhang J."/>
            <person name="Zhao Z."/>
            <person name="Zhou C."/>
            <person name="Zhu D."/>
            <person name="Lee S."/>
            <person name="Bess C."/>
            <person name="Blankenburg K."/>
            <person name="Forbes L."/>
            <person name="Fu Q."/>
            <person name="Gubbala S."/>
            <person name="Hirani K."/>
            <person name="Jayaseelan J.C."/>
            <person name="Lara F."/>
            <person name="Munidasa M."/>
            <person name="Palculict T."/>
            <person name="Patil S."/>
            <person name="Pu L.-L."/>
            <person name="Saada N."/>
            <person name="Tang L."/>
            <person name="Weissenberger G."/>
            <person name="Zhu Y."/>
            <person name="Hemphill L."/>
            <person name="Shang Y."/>
            <person name="Youmans B."/>
            <person name="Ayvaz T."/>
            <person name="Ross M."/>
            <person name="Santibanez J."/>
            <person name="Aqrawi P."/>
            <person name="Gross S."/>
            <person name="Joshi V."/>
            <person name="Fowler G."/>
            <person name="Nazareth L."/>
            <person name="Reid J."/>
            <person name="Worley K."/>
            <person name="Petrosino J."/>
            <person name="Highlander S."/>
            <person name="Gibbs R."/>
        </authorList>
    </citation>
    <scope>NUCLEOTIDE SEQUENCE [LARGE SCALE GENOMIC DNA]</scope>
    <source>
        <strain evidence="1 2">ATCC 25644</strain>
    </source>
</reference>
<comment type="caution">
    <text evidence="1">The sequence shown here is derived from an EMBL/GenBank/DDBJ whole genome shotgun (WGS) entry which is preliminary data.</text>
</comment>
<dbReference type="AlphaFoldDB" id="E7FSI8"/>
<protein>
    <submittedName>
        <fullName evidence="1">Uncharacterized protein</fullName>
    </submittedName>
</protein>